<dbReference type="AlphaFoldDB" id="A0A4P7XIL3"/>
<protein>
    <submittedName>
        <fullName evidence="1">Uncharacterized protein</fullName>
    </submittedName>
</protein>
<keyword evidence="2" id="KW-1185">Reference proteome</keyword>
<evidence type="ECO:0000313" key="1">
    <source>
        <dbReference type="EMBL" id="QCF25717.1"/>
    </source>
</evidence>
<dbReference type="RefSeq" id="WP_136548276.1">
    <property type="nucleotide sequence ID" value="NZ_CP031093.1"/>
</dbReference>
<sequence length="172" mass="19318">MKWQRVVQEKLFLAETLLRSTGGGDHQVEPSKVQVEPSKVQRTALVQGAVALILNARASLLVLIAQSNQNKVNEVVSLDALSQLLGENNPDIQNLRQLSQNRHSWWYQLEMLAAWLMHPREEPRAASEHDHGSNLIIAIADEGPATTPADLLGLIKEFKTYTAELSQRHDEW</sequence>
<dbReference type="InterPro" id="IPR046493">
    <property type="entry name" value="DUF6586"/>
</dbReference>
<dbReference type="KEGG" id="hmi:soil367_07175"/>
<accession>A0A4P7XIL3</accession>
<proteinExistence type="predicted"/>
<organism evidence="1 2">
    <name type="scientific">Hydrocarboniclastica marina</name>
    <dbReference type="NCBI Taxonomy" id="2259620"/>
    <lineage>
        <taxon>Bacteria</taxon>
        <taxon>Pseudomonadati</taxon>
        <taxon>Pseudomonadota</taxon>
        <taxon>Gammaproteobacteria</taxon>
        <taxon>Alteromonadales</taxon>
        <taxon>Alteromonadaceae</taxon>
        <taxon>Hydrocarboniclastica</taxon>
    </lineage>
</organism>
<evidence type="ECO:0000313" key="2">
    <source>
        <dbReference type="Proteomes" id="UP000298049"/>
    </source>
</evidence>
<dbReference type="Proteomes" id="UP000298049">
    <property type="component" value="Chromosome"/>
</dbReference>
<name>A0A4P7XIL3_9ALTE</name>
<gene>
    <name evidence="1" type="ORF">soil367_07175</name>
</gene>
<reference evidence="1 2" key="1">
    <citation type="submission" date="2018-07" db="EMBL/GenBank/DDBJ databases">
        <title>Marsedoiliclastica nanhaica gen. nov. sp. nov., a novel marine hydrocarbonoclastic bacterium isolated from an in-situ enriched hydrocarbon-degrading consortium in deep-sea sediment.</title>
        <authorList>
            <person name="Dong C."/>
            <person name="Ma T."/>
            <person name="Liu R."/>
            <person name="Shao Z."/>
        </authorList>
    </citation>
    <scope>NUCLEOTIDE SEQUENCE [LARGE SCALE GENOMIC DNA]</scope>
    <source>
        <strain evidence="2">soil36-7</strain>
    </source>
</reference>
<dbReference type="Pfam" id="PF20227">
    <property type="entry name" value="DUF6586"/>
    <property type="match status" value="1"/>
</dbReference>
<dbReference type="EMBL" id="CP031093">
    <property type="protein sequence ID" value="QCF25717.1"/>
    <property type="molecule type" value="Genomic_DNA"/>
</dbReference>